<evidence type="ECO:0000256" key="1">
    <source>
        <dbReference type="SAM" id="MobiDB-lite"/>
    </source>
</evidence>
<feature type="compositionally biased region" description="Basic and acidic residues" evidence="1">
    <location>
        <begin position="366"/>
        <end position="404"/>
    </location>
</feature>
<proteinExistence type="predicted"/>
<dbReference type="HOGENOM" id="CLU_015320_1_2_1"/>
<sequence length="404" mass="43088">MTAHSIHNYNGDNAAYNDRASQQLQEQQQQPPAYTPSHTGLTPSSTFDANMNAPDYNTPAGPAPRKPSSFGQKFHSITTKAGWPLNKAANVIGAEGWWPTSVQKECGKAARILHSFTSMSSTFAANSTMGNLLIPQFAGLGAPPPPKTDGPMHPTGITKKSMVKIPDAVLRTCAGLAIFNVIRAGAFHGSLAAGSGVVVARRPDGTWSPPSSFVVSTVGAGFMLGLDIYDCVCVLDTPAQVNAFTNPRVSLGGDASIAIGPIGTGASVDAALSKTVRPMWSYMKSRGLWAGVQIDGTIIVSRADANSVFYNERGISAKKILCGDVAWPMGAKHLFEVLRAIEGRPDFDHTVVQEVGRKPSPGDTVLDERSEPAAVEYDHHQQQPEPAHDESVLDEKEKLRRVGY</sequence>
<dbReference type="Pfam" id="PF04366">
    <property type="entry name" value="Ysc84"/>
    <property type="match status" value="1"/>
</dbReference>
<dbReference type="Proteomes" id="UP000031186">
    <property type="component" value="Unassembled WGS sequence"/>
</dbReference>
<feature type="region of interest" description="Disordered" evidence="1">
    <location>
        <begin position="20"/>
        <end position="72"/>
    </location>
</feature>
<feature type="region of interest" description="Disordered" evidence="1">
    <location>
        <begin position="354"/>
        <end position="404"/>
    </location>
</feature>
<organism evidence="3 4">
    <name type="scientific">Metarhizium anisopliae (strain ARSEF 549)</name>
    <dbReference type="NCBI Taxonomy" id="3151832"/>
    <lineage>
        <taxon>Eukaryota</taxon>
        <taxon>Fungi</taxon>
        <taxon>Dikarya</taxon>
        <taxon>Ascomycota</taxon>
        <taxon>Pezizomycotina</taxon>
        <taxon>Sordariomycetes</taxon>
        <taxon>Hypocreomycetidae</taxon>
        <taxon>Hypocreales</taxon>
        <taxon>Clavicipitaceae</taxon>
        <taxon>Metarhizium</taxon>
    </lineage>
</organism>
<reference evidence="3 4" key="1">
    <citation type="journal article" date="2014" name="Proc. Natl. Acad. Sci. U.S.A.">
        <title>Trajectory and genomic determinants of fungal-pathogen speciation and host adaptation.</title>
        <authorList>
            <person name="Hu X."/>
            <person name="Xiao G."/>
            <person name="Zheng P."/>
            <person name="Shang Y."/>
            <person name="Su Y."/>
            <person name="Zhang X."/>
            <person name="Liu X."/>
            <person name="Zhan S."/>
            <person name="St Leger R.J."/>
            <person name="Wang C."/>
        </authorList>
    </citation>
    <scope>NUCLEOTIDE SEQUENCE [LARGE SCALE GENOMIC DNA]</scope>
    <source>
        <strain evidence="3 4">ARSEF 549</strain>
    </source>
</reference>
<protein>
    <submittedName>
        <fullName evidence="3">DUF500 domain protein</fullName>
    </submittedName>
</protein>
<evidence type="ECO:0000259" key="2">
    <source>
        <dbReference type="Pfam" id="PF04366"/>
    </source>
</evidence>
<accession>A0A0B4EYX1</accession>
<dbReference type="CDD" id="cd11524">
    <property type="entry name" value="SYLF"/>
    <property type="match status" value="1"/>
</dbReference>
<dbReference type="PANTHER" id="PTHR15629:SF8">
    <property type="entry name" value="DUF500 DOMAIN PROTEIN (AFU_ORTHOLOGUE AFUA_5G07310)"/>
    <property type="match status" value="1"/>
</dbReference>
<feature type="domain" description="Ysc84 actin-binding" evidence="2">
    <location>
        <begin position="217"/>
        <end position="340"/>
    </location>
</feature>
<dbReference type="PANTHER" id="PTHR15629">
    <property type="entry name" value="SH3YL1 PROTEIN"/>
    <property type="match status" value="1"/>
</dbReference>
<dbReference type="InterPro" id="IPR007461">
    <property type="entry name" value="Ysc84_actin-binding"/>
</dbReference>
<dbReference type="OrthoDB" id="10255128at2759"/>
<feature type="compositionally biased region" description="Polar residues" evidence="1">
    <location>
        <begin position="36"/>
        <end position="49"/>
    </location>
</feature>
<dbReference type="AlphaFoldDB" id="A0A0B4EYX1"/>
<gene>
    <name evidence="3" type="ORF">MAN_09615</name>
</gene>
<feature type="non-terminal residue" evidence="3">
    <location>
        <position position="1"/>
    </location>
</feature>
<dbReference type="InterPro" id="IPR051702">
    <property type="entry name" value="SH3_domain_YSC84-like"/>
</dbReference>
<comment type="caution">
    <text evidence="3">The sequence shown here is derived from an EMBL/GenBank/DDBJ whole genome shotgun (WGS) entry which is preliminary data.</text>
</comment>
<name>A0A0B4EYX1_METAF</name>
<dbReference type="GO" id="GO:0035091">
    <property type="term" value="F:phosphatidylinositol binding"/>
    <property type="evidence" value="ECO:0007669"/>
    <property type="project" value="TreeGrafter"/>
</dbReference>
<dbReference type="EMBL" id="AZNF01000017">
    <property type="protein sequence ID" value="KID60887.1"/>
    <property type="molecule type" value="Genomic_DNA"/>
</dbReference>
<keyword evidence="4" id="KW-1185">Reference proteome</keyword>
<dbReference type="VEuPathDB" id="FungiDB:MAN_09615"/>
<evidence type="ECO:0000313" key="4">
    <source>
        <dbReference type="Proteomes" id="UP000031186"/>
    </source>
</evidence>
<evidence type="ECO:0000313" key="3">
    <source>
        <dbReference type="EMBL" id="KID60887.1"/>
    </source>
</evidence>